<dbReference type="Pfam" id="PF12686">
    <property type="entry name" value="DUF3800"/>
    <property type="match status" value="1"/>
</dbReference>
<evidence type="ECO:0008006" key="3">
    <source>
        <dbReference type="Google" id="ProtNLM"/>
    </source>
</evidence>
<reference evidence="1 2" key="1">
    <citation type="submission" date="2019-06" db="EMBL/GenBank/DDBJ databases">
        <title>Sequencing the genomes of 1000 actinobacteria strains.</title>
        <authorList>
            <person name="Klenk H.-P."/>
        </authorList>
    </citation>
    <scope>NUCLEOTIDE SEQUENCE [LARGE SCALE GENOMIC DNA]</scope>
    <source>
        <strain evidence="1 2">DSM 12335</strain>
    </source>
</reference>
<accession>A0A542YSF4</accession>
<evidence type="ECO:0000313" key="2">
    <source>
        <dbReference type="Proteomes" id="UP000319516"/>
    </source>
</evidence>
<name>A0A542YSF4_9MICO</name>
<dbReference type="Proteomes" id="UP000319516">
    <property type="component" value="Unassembled WGS sequence"/>
</dbReference>
<gene>
    <name evidence="1" type="ORF">FB467_2141</name>
</gene>
<dbReference type="AlphaFoldDB" id="A0A542YSF4"/>
<organism evidence="1 2">
    <name type="scientific">Ornithinicoccus hortensis</name>
    <dbReference type="NCBI Taxonomy" id="82346"/>
    <lineage>
        <taxon>Bacteria</taxon>
        <taxon>Bacillati</taxon>
        <taxon>Actinomycetota</taxon>
        <taxon>Actinomycetes</taxon>
        <taxon>Micrococcales</taxon>
        <taxon>Intrasporangiaceae</taxon>
        <taxon>Ornithinicoccus</taxon>
    </lineage>
</organism>
<evidence type="ECO:0000313" key="1">
    <source>
        <dbReference type="EMBL" id="TQL51008.1"/>
    </source>
</evidence>
<comment type="caution">
    <text evidence="1">The sequence shown here is derived from an EMBL/GenBank/DDBJ whole genome shotgun (WGS) entry which is preliminary data.</text>
</comment>
<keyword evidence="2" id="KW-1185">Reference proteome</keyword>
<dbReference type="RefSeq" id="WP_141785063.1">
    <property type="nucleotide sequence ID" value="NZ_BAAAIK010000007.1"/>
</dbReference>
<proteinExistence type="predicted"/>
<dbReference type="EMBL" id="VFOP01000001">
    <property type="protein sequence ID" value="TQL51008.1"/>
    <property type="molecule type" value="Genomic_DNA"/>
</dbReference>
<dbReference type="InterPro" id="IPR024524">
    <property type="entry name" value="DUF3800"/>
</dbReference>
<dbReference type="OrthoDB" id="5521286at2"/>
<protein>
    <recommendedName>
        <fullName evidence="3">NAD-dependent protein deacetylase of SIR2 family</fullName>
    </recommendedName>
</protein>
<sequence length="323" mass="34717">MLHLSRPVTPTGGGVVEVACDESGAEGEHLAGATTDVFAHATVAVPPGPAALALAEIRDLIGSPAQEYKANHLLRRKHREVLRWFLGPTGPVTGVARVHLVEKEYFLLRRLCWFLLGDAAPARSVYRSGVRGAAPPRWREFLGAANDLMRTRAVEGPGDPVAVFYRALAALDPGQAPVLDRLARTRARAERRRPELVGDVASIPVLDPLFPAVERAVHLWGSPDRPVVLVHDRQRSLSPDRVVTLAAGLGGRLAGIHQVDSATDPRVQLADFLAGVARWIASEELGGRGEPDLTESLTAYVDPASIWADRVSWSRLSTGAIAG</sequence>